<evidence type="ECO:0000313" key="2">
    <source>
        <dbReference type="EMBL" id="GGJ57629.1"/>
    </source>
</evidence>
<proteinExistence type="predicted"/>
<dbReference type="GeneID" id="303303917"/>
<comment type="caution">
    <text evidence="2">The sequence shown here is derived from an EMBL/GenBank/DDBJ whole genome shotgun (WGS) entry which is preliminary data.</text>
</comment>
<evidence type="ECO:0000313" key="3">
    <source>
        <dbReference type="Proteomes" id="UP000606115"/>
    </source>
</evidence>
<name>A0ABQ2DIQ5_9MICC</name>
<protein>
    <submittedName>
        <fullName evidence="2">Uncharacterized protein</fullName>
    </submittedName>
</protein>
<gene>
    <name evidence="2" type="ORF">GCM10007173_15530</name>
</gene>
<feature type="compositionally biased region" description="Pro residues" evidence="1">
    <location>
        <begin position="59"/>
        <end position="70"/>
    </location>
</feature>
<keyword evidence="3" id="KW-1185">Reference proteome</keyword>
<feature type="region of interest" description="Disordered" evidence="1">
    <location>
        <begin position="43"/>
        <end position="70"/>
    </location>
</feature>
<accession>A0ABQ2DIQ5</accession>
<reference evidence="3" key="1">
    <citation type="journal article" date="2019" name="Int. J. Syst. Evol. Microbiol.">
        <title>The Global Catalogue of Microorganisms (GCM) 10K type strain sequencing project: providing services to taxonomists for standard genome sequencing and annotation.</title>
        <authorList>
            <consortium name="The Broad Institute Genomics Platform"/>
            <consortium name="The Broad Institute Genome Sequencing Center for Infectious Disease"/>
            <person name="Wu L."/>
            <person name="Ma J."/>
        </authorList>
    </citation>
    <scope>NUCLEOTIDE SEQUENCE [LARGE SCALE GENOMIC DNA]</scope>
    <source>
        <strain evidence="3">CGMCC 1.3685</strain>
    </source>
</reference>
<organism evidence="2 3">
    <name type="scientific">Glutamicibacter ardleyensis</name>
    <dbReference type="NCBI Taxonomy" id="225894"/>
    <lineage>
        <taxon>Bacteria</taxon>
        <taxon>Bacillati</taxon>
        <taxon>Actinomycetota</taxon>
        <taxon>Actinomycetes</taxon>
        <taxon>Micrococcales</taxon>
        <taxon>Micrococcaceae</taxon>
        <taxon>Glutamicibacter</taxon>
    </lineage>
</organism>
<dbReference type="RefSeq" id="WP_188684839.1">
    <property type="nucleotide sequence ID" value="NZ_BMKX01000002.1"/>
</dbReference>
<dbReference type="EMBL" id="BMKX01000002">
    <property type="protein sequence ID" value="GGJ57629.1"/>
    <property type="molecule type" value="Genomic_DNA"/>
</dbReference>
<dbReference type="Proteomes" id="UP000606115">
    <property type="component" value="Unassembled WGS sequence"/>
</dbReference>
<sequence>MGSRIAARLGAVLLIVVLGALAVAVAVFLAMGAVNLIQRGAGTHLEEPPTPSVEFSEPPADPLPGRPSGP</sequence>
<evidence type="ECO:0000256" key="1">
    <source>
        <dbReference type="SAM" id="MobiDB-lite"/>
    </source>
</evidence>